<comment type="caution">
    <text evidence="1">The sequence shown here is derived from an EMBL/GenBank/DDBJ whole genome shotgun (WGS) entry which is preliminary data.</text>
</comment>
<sequence>MTAFPAHPAWDFVTRLYGAPGIAPACLELQERHGIDVTFMLFCLWRGSVCGRPLGDHMPAIATAAREWHQAVVLPVRAARRRLKPDVDAPKRPEAAALYKTVLSAEIDCEHAELLMLADRTDALCGSADGAGSAAAMAENLAGFFRASGVELTSRDRPALTAILEAAGAASELARLFP</sequence>
<name>A0A942E877_9HYPH</name>
<dbReference type="AlphaFoldDB" id="A0A942E877"/>
<dbReference type="InterPro" id="IPR012659">
    <property type="entry name" value="CHP02444"/>
</dbReference>
<keyword evidence="2" id="KW-1185">Reference proteome</keyword>
<reference evidence="1" key="1">
    <citation type="submission" date="2021-04" db="EMBL/GenBank/DDBJ databases">
        <title>Pseudaminobacter soli sp. nov., isolated from paddy soil contaminated by heavy metals.</title>
        <authorList>
            <person name="Zhang K."/>
        </authorList>
    </citation>
    <scope>NUCLEOTIDE SEQUENCE</scope>
    <source>
        <strain evidence="1">19-2017</strain>
    </source>
</reference>
<dbReference type="NCBIfam" id="TIGR02444">
    <property type="entry name" value="TIGR02444 family protein"/>
    <property type="match status" value="1"/>
</dbReference>
<accession>A0A942E877</accession>
<dbReference type="EMBL" id="JAGWCR010000008">
    <property type="protein sequence ID" value="MBS3650217.1"/>
    <property type="molecule type" value="Genomic_DNA"/>
</dbReference>
<gene>
    <name evidence="1" type="ORF">KEU06_16510</name>
</gene>
<protein>
    <submittedName>
        <fullName evidence="1">TIGR02444 family protein</fullName>
    </submittedName>
</protein>
<evidence type="ECO:0000313" key="2">
    <source>
        <dbReference type="Proteomes" id="UP000680348"/>
    </source>
</evidence>
<dbReference type="RefSeq" id="WP_188255765.1">
    <property type="nucleotide sequence ID" value="NZ_JABVCF010000008.1"/>
</dbReference>
<evidence type="ECO:0000313" key="1">
    <source>
        <dbReference type="EMBL" id="MBS3650217.1"/>
    </source>
</evidence>
<organism evidence="1 2">
    <name type="scientific">Pseudaminobacter soli</name>
    <name type="common">ex Zhang et al. 2022</name>
    <dbReference type="NCBI Taxonomy" id="2831468"/>
    <lineage>
        <taxon>Bacteria</taxon>
        <taxon>Pseudomonadati</taxon>
        <taxon>Pseudomonadota</taxon>
        <taxon>Alphaproteobacteria</taxon>
        <taxon>Hyphomicrobiales</taxon>
        <taxon>Phyllobacteriaceae</taxon>
        <taxon>Pseudaminobacter</taxon>
    </lineage>
</organism>
<dbReference type="Proteomes" id="UP000680348">
    <property type="component" value="Unassembled WGS sequence"/>
</dbReference>
<dbReference type="Pfam" id="PF09523">
    <property type="entry name" value="DUF2390"/>
    <property type="match status" value="1"/>
</dbReference>
<proteinExistence type="predicted"/>